<dbReference type="Proteomes" id="UP001480595">
    <property type="component" value="Unassembled WGS sequence"/>
</dbReference>
<evidence type="ECO:0000313" key="3">
    <source>
        <dbReference type="Proteomes" id="UP001480595"/>
    </source>
</evidence>
<feature type="region of interest" description="Disordered" evidence="1">
    <location>
        <begin position="1"/>
        <end position="23"/>
    </location>
</feature>
<gene>
    <name evidence="2" type="ORF">PG994_005622</name>
</gene>
<keyword evidence="3" id="KW-1185">Reference proteome</keyword>
<protein>
    <submittedName>
        <fullName evidence="2">Uncharacterized protein</fullName>
    </submittedName>
</protein>
<feature type="region of interest" description="Disordered" evidence="1">
    <location>
        <begin position="64"/>
        <end position="138"/>
    </location>
</feature>
<name>A0ABR1VFB3_9PEZI</name>
<dbReference type="GeneID" id="92090094"/>
<dbReference type="RefSeq" id="XP_066716300.1">
    <property type="nucleotide sequence ID" value="XM_066857031.1"/>
</dbReference>
<dbReference type="EMBL" id="JAQQWL010000006">
    <property type="protein sequence ID" value="KAK8069006.1"/>
    <property type="molecule type" value="Genomic_DNA"/>
</dbReference>
<feature type="compositionally biased region" description="Low complexity" evidence="1">
    <location>
        <begin position="116"/>
        <end position="129"/>
    </location>
</feature>
<feature type="compositionally biased region" description="Low complexity" evidence="1">
    <location>
        <begin position="85"/>
        <end position="103"/>
    </location>
</feature>
<sequence>MPWAGGIMGVPHDGGGGQAGAGGHMEAGGAAMGMPWGQQGSCAEPPCAGMAGMAGGDSPAAGMWPAGILGADPPDYSEVSRQRPAHPAAGAAGIAPPWLGGAIAPPPAGIPPAGIPPAGAAPPAIGGSMAPPPSPEDY</sequence>
<proteinExistence type="predicted"/>
<organism evidence="2 3">
    <name type="scientific">Apiospora phragmitis</name>
    <dbReference type="NCBI Taxonomy" id="2905665"/>
    <lineage>
        <taxon>Eukaryota</taxon>
        <taxon>Fungi</taxon>
        <taxon>Dikarya</taxon>
        <taxon>Ascomycota</taxon>
        <taxon>Pezizomycotina</taxon>
        <taxon>Sordariomycetes</taxon>
        <taxon>Xylariomycetidae</taxon>
        <taxon>Amphisphaeriales</taxon>
        <taxon>Apiosporaceae</taxon>
        <taxon>Apiospora</taxon>
    </lineage>
</organism>
<feature type="compositionally biased region" description="Pro residues" evidence="1">
    <location>
        <begin position="104"/>
        <end position="115"/>
    </location>
</feature>
<evidence type="ECO:0000256" key="1">
    <source>
        <dbReference type="SAM" id="MobiDB-lite"/>
    </source>
</evidence>
<evidence type="ECO:0000313" key="2">
    <source>
        <dbReference type="EMBL" id="KAK8069006.1"/>
    </source>
</evidence>
<reference evidence="2 3" key="1">
    <citation type="submission" date="2023-01" db="EMBL/GenBank/DDBJ databases">
        <title>Analysis of 21 Apiospora genomes using comparative genomics revels a genus with tremendous synthesis potential of carbohydrate active enzymes and secondary metabolites.</title>
        <authorList>
            <person name="Sorensen T."/>
        </authorList>
    </citation>
    <scope>NUCLEOTIDE SEQUENCE [LARGE SCALE GENOMIC DNA]</scope>
    <source>
        <strain evidence="2 3">CBS 135458</strain>
    </source>
</reference>
<comment type="caution">
    <text evidence="2">The sequence shown here is derived from an EMBL/GenBank/DDBJ whole genome shotgun (WGS) entry which is preliminary data.</text>
</comment>
<accession>A0ABR1VFB3</accession>